<evidence type="ECO:0000313" key="3">
    <source>
        <dbReference type="EMBL" id="GFY67570.1"/>
    </source>
</evidence>
<evidence type="ECO:0000259" key="2">
    <source>
        <dbReference type="Pfam" id="PF17919"/>
    </source>
</evidence>
<reference evidence="3" key="1">
    <citation type="submission" date="2020-08" db="EMBL/GenBank/DDBJ databases">
        <title>Multicomponent nature underlies the extraordinary mechanical properties of spider dragline silk.</title>
        <authorList>
            <person name="Kono N."/>
            <person name="Nakamura H."/>
            <person name="Mori M."/>
            <person name="Yoshida Y."/>
            <person name="Ohtoshi R."/>
            <person name="Malay A.D."/>
            <person name="Moran D.A.P."/>
            <person name="Tomita M."/>
            <person name="Numata K."/>
            <person name="Arakawa K."/>
        </authorList>
    </citation>
    <scope>NUCLEOTIDE SEQUENCE</scope>
</reference>
<dbReference type="Pfam" id="PF17919">
    <property type="entry name" value="RT_RNaseH_2"/>
    <property type="match status" value="1"/>
</dbReference>
<dbReference type="InterPro" id="IPR050951">
    <property type="entry name" value="Retrovirus_Pol_polyprotein"/>
</dbReference>
<dbReference type="Proteomes" id="UP000886998">
    <property type="component" value="Unassembled WGS sequence"/>
</dbReference>
<dbReference type="PANTHER" id="PTHR37984">
    <property type="entry name" value="PROTEIN CBG26694"/>
    <property type="match status" value="1"/>
</dbReference>
<name>A0A8X6Y7I8_9ARAC</name>
<dbReference type="CDD" id="cd09274">
    <property type="entry name" value="RNase_HI_RT_Ty3"/>
    <property type="match status" value="1"/>
</dbReference>
<dbReference type="InterPro" id="IPR041577">
    <property type="entry name" value="RT_RNaseH_2"/>
</dbReference>
<sequence length="198" mass="22560">MDSEKVEVINSELPACIDSWEWSTSTTNSFQIVSKFTEIPEGHKKNRTKPLFWTEESKTAFTILKDALCKATFLVHPAPDANLSLVTDASDTAFGAVLQQEVNELKQPLSFFSRSLTPSQRKHGVYDRAIYLAVKHFKYILKGRPFIIFTDHKPLTFALQQDLAKANPRQFHYLDFIGQYTTNIQFISGGATKWQILI</sequence>
<dbReference type="GO" id="GO:0003824">
    <property type="term" value="F:catalytic activity"/>
    <property type="evidence" value="ECO:0007669"/>
    <property type="project" value="UniProtKB-KW"/>
</dbReference>
<keyword evidence="1" id="KW-0511">Multifunctional enzyme</keyword>
<dbReference type="OrthoDB" id="6425673at2759"/>
<evidence type="ECO:0000313" key="4">
    <source>
        <dbReference type="Proteomes" id="UP000886998"/>
    </source>
</evidence>
<accession>A0A8X6Y7I8</accession>
<keyword evidence="4" id="KW-1185">Reference proteome</keyword>
<feature type="domain" description="Reverse transcriptase/retrotransposon-derived protein RNase H-like" evidence="2">
    <location>
        <begin position="53"/>
        <end position="148"/>
    </location>
</feature>
<comment type="caution">
    <text evidence="3">The sequence shown here is derived from an EMBL/GenBank/DDBJ whole genome shotgun (WGS) entry which is preliminary data.</text>
</comment>
<dbReference type="SUPFAM" id="SSF56672">
    <property type="entry name" value="DNA/RNA polymerases"/>
    <property type="match status" value="1"/>
</dbReference>
<dbReference type="EMBL" id="BMAV01016630">
    <property type="protein sequence ID" value="GFY67570.1"/>
    <property type="molecule type" value="Genomic_DNA"/>
</dbReference>
<dbReference type="InterPro" id="IPR043502">
    <property type="entry name" value="DNA/RNA_pol_sf"/>
</dbReference>
<dbReference type="PANTHER" id="PTHR37984:SF5">
    <property type="entry name" value="PROTEIN NYNRIN-LIKE"/>
    <property type="match status" value="1"/>
</dbReference>
<evidence type="ECO:0000256" key="1">
    <source>
        <dbReference type="ARBA" id="ARBA00023268"/>
    </source>
</evidence>
<proteinExistence type="predicted"/>
<dbReference type="AlphaFoldDB" id="A0A8X6Y7I8"/>
<dbReference type="GO" id="GO:0071897">
    <property type="term" value="P:DNA biosynthetic process"/>
    <property type="evidence" value="ECO:0007669"/>
    <property type="project" value="UniProtKB-ARBA"/>
</dbReference>
<gene>
    <name evidence="3" type="primary">Tf2-9_245</name>
    <name evidence="3" type="ORF">TNIN_408191</name>
</gene>
<organism evidence="3 4">
    <name type="scientific">Trichonephila inaurata madagascariensis</name>
    <dbReference type="NCBI Taxonomy" id="2747483"/>
    <lineage>
        <taxon>Eukaryota</taxon>
        <taxon>Metazoa</taxon>
        <taxon>Ecdysozoa</taxon>
        <taxon>Arthropoda</taxon>
        <taxon>Chelicerata</taxon>
        <taxon>Arachnida</taxon>
        <taxon>Araneae</taxon>
        <taxon>Araneomorphae</taxon>
        <taxon>Entelegynae</taxon>
        <taxon>Araneoidea</taxon>
        <taxon>Nephilidae</taxon>
        <taxon>Trichonephila</taxon>
        <taxon>Trichonephila inaurata</taxon>
    </lineage>
</organism>
<dbReference type="Gene3D" id="3.10.20.370">
    <property type="match status" value="1"/>
</dbReference>
<protein>
    <submittedName>
        <fullName evidence="3">Transposon Tf2-9 polyprotein</fullName>
    </submittedName>
</protein>